<keyword evidence="4" id="KW-0040">ANK repeat</keyword>
<dbReference type="PROSITE" id="PS50088">
    <property type="entry name" value="ANK_REPEAT"/>
    <property type="match status" value="1"/>
</dbReference>
<accession>A0A016URM5</accession>
<dbReference type="SMART" id="SM00248">
    <property type="entry name" value="ANK"/>
    <property type="match status" value="2"/>
</dbReference>
<evidence type="ECO:0000313" key="5">
    <source>
        <dbReference type="EMBL" id="EYC17870.1"/>
    </source>
</evidence>
<dbReference type="SUPFAM" id="SSF48403">
    <property type="entry name" value="Ankyrin repeat"/>
    <property type="match status" value="1"/>
</dbReference>
<dbReference type="InterPro" id="IPR002110">
    <property type="entry name" value="Ankyrin_rpt"/>
</dbReference>
<evidence type="ECO:0000256" key="1">
    <source>
        <dbReference type="ARBA" id="ARBA00004496"/>
    </source>
</evidence>
<gene>
    <name evidence="5" type="primary">Acey_s0029.g1923</name>
    <name evidence="5" type="synonym">Acey-Y106G6H.14</name>
    <name evidence="5" type="ORF">Y032_0029g1923</name>
</gene>
<dbReference type="Gene3D" id="1.25.40.20">
    <property type="entry name" value="Ankyrin repeat-containing domain"/>
    <property type="match status" value="1"/>
</dbReference>
<dbReference type="Proteomes" id="UP000024635">
    <property type="component" value="Unassembled WGS sequence"/>
</dbReference>
<evidence type="ECO:0000313" key="6">
    <source>
        <dbReference type="Proteomes" id="UP000024635"/>
    </source>
</evidence>
<sequence>MPRRVVFSTVAAKLLMQVVSENVEELSNPLHEAARRGNLLFLKECIGNQVSVNSLDKSGSTALYWACHGGHVEVVKYLLQLPAVTISSQVIIGRSIFIGNALSLSRIMAFHN</sequence>
<evidence type="ECO:0000256" key="3">
    <source>
        <dbReference type="ARBA" id="ARBA00022737"/>
    </source>
</evidence>
<keyword evidence="2" id="KW-0963">Cytoplasm</keyword>
<keyword evidence="3" id="KW-0677">Repeat</keyword>
<proteinExistence type="predicted"/>
<dbReference type="Pfam" id="PF13637">
    <property type="entry name" value="Ank_4"/>
    <property type="match status" value="1"/>
</dbReference>
<protein>
    <submittedName>
        <fullName evidence="5">Uncharacterized protein</fullName>
    </submittedName>
</protein>
<feature type="repeat" description="ANK" evidence="4">
    <location>
        <begin position="58"/>
        <end position="80"/>
    </location>
</feature>
<dbReference type="EMBL" id="JARK01001365">
    <property type="protein sequence ID" value="EYC17870.1"/>
    <property type="molecule type" value="Genomic_DNA"/>
</dbReference>
<dbReference type="GO" id="GO:0005737">
    <property type="term" value="C:cytoplasm"/>
    <property type="evidence" value="ECO:0007669"/>
    <property type="project" value="UniProtKB-SubCell"/>
</dbReference>
<dbReference type="OrthoDB" id="207120at2759"/>
<name>A0A016URM5_9BILA</name>
<evidence type="ECO:0000256" key="2">
    <source>
        <dbReference type="ARBA" id="ARBA00022490"/>
    </source>
</evidence>
<reference evidence="6" key="1">
    <citation type="journal article" date="2015" name="Nat. Genet.">
        <title>The genome and transcriptome of the zoonotic hookworm Ancylostoma ceylanicum identify infection-specific gene families.</title>
        <authorList>
            <person name="Schwarz E.M."/>
            <person name="Hu Y."/>
            <person name="Antoshechkin I."/>
            <person name="Miller M.M."/>
            <person name="Sternberg P.W."/>
            <person name="Aroian R.V."/>
        </authorList>
    </citation>
    <scope>NUCLEOTIDE SEQUENCE</scope>
    <source>
        <strain evidence="6">HY135</strain>
    </source>
</reference>
<dbReference type="InterPro" id="IPR036770">
    <property type="entry name" value="Ankyrin_rpt-contain_sf"/>
</dbReference>
<dbReference type="GO" id="GO:0007165">
    <property type="term" value="P:signal transduction"/>
    <property type="evidence" value="ECO:0007669"/>
    <property type="project" value="TreeGrafter"/>
</dbReference>
<dbReference type="PROSITE" id="PS50297">
    <property type="entry name" value="ANK_REP_REGION"/>
    <property type="match status" value="1"/>
</dbReference>
<dbReference type="AlphaFoldDB" id="A0A016URM5"/>
<evidence type="ECO:0000256" key="4">
    <source>
        <dbReference type="PROSITE-ProRule" id="PRU00023"/>
    </source>
</evidence>
<dbReference type="PANTHER" id="PTHR24155">
    <property type="entry name" value="OSTEOCLAST-STIMULATING FACTOR 1"/>
    <property type="match status" value="1"/>
</dbReference>
<dbReference type="PANTHER" id="PTHR24155:SF10">
    <property type="entry name" value="OSTEOCLAST-STIMULATING FACTOR 1"/>
    <property type="match status" value="1"/>
</dbReference>
<keyword evidence="6" id="KW-1185">Reference proteome</keyword>
<comment type="caution">
    <text evidence="5">The sequence shown here is derived from an EMBL/GenBank/DDBJ whole genome shotgun (WGS) entry which is preliminary data.</text>
</comment>
<organism evidence="5 6">
    <name type="scientific">Ancylostoma ceylanicum</name>
    <dbReference type="NCBI Taxonomy" id="53326"/>
    <lineage>
        <taxon>Eukaryota</taxon>
        <taxon>Metazoa</taxon>
        <taxon>Ecdysozoa</taxon>
        <taxon>Nematoda</taxon>
        <taxon>Chromadorea</taxon>
        <taxon>Rhabditida</taxon>
        <taxon>Rhabditina</taxon>
        <taxon>Rhabditomorpha</taxon>
        <taxon>Strongyloidea</taxon>
        <taxon>Ancylostomatidae</taxon>
        <taxon>Ancylostomatinae</taxon>
        <taxon>Ancylostoma</taxon>
    </lineage>
</organism>
<comment type="subcellular location">
    <subcellularLocation>
        <location evidence="1">Cytoplasm</location>
    </subcellularLocation>
</comment>